<evidence type="ECO:0000313" key="1">
    <source>
        <dbReference type="EMBL" id="KAK4501035.1"/>
    </source>
</evidence>
<evidence type="ECO:0000313" key="2">
    <source>
        <dbReference type="Proteomes" id="UP001305779"/>
    </source>
</evidence>
<sequence length="109" mass="11680">MNAFTLDAPADDFTSRCVRLADFSESVSLKAQAWADDAIAIVNNVIDAANKEAATRGAQALTQTASLFAKMQPFEDEILNMVVPGLNQILLPWTPGSGTRPRDLLGSSK</sequence>
<name>A0ABR0EHQ9_ZASCE</name>
<protein>
    <recommendedName>
        <fullName evidence="3">Phasin domain-containing protein</fullName>
    </recommendedName>
</protein>
<dbReference type="Proteomes" id="UP001305779">
    <property type="component" value="Unassembled WGS sequence"/>
</dbReference>
<dbReference type="EMBL" id="JAXOVC010000005">
    <property type="protein sequence ID" value="KAK4501035.1"/>
    <property type="molecule type" value="Genomic_DNA"/>
</dbReference>
<comment type="caution">
    <text evidence="1">The sequence shown here is derived from an EMBL/GenBank/DDBJ whole genome shotgun (WGS) entry which is preliminary data.</text>
</comment>
<evidence type="ECO:0008006" key="3">
    <source>
        <dbReference type="Google" id="ProtNLM"/>
    </source>
</evidence>
<organism evidence="1 2">
    <name type="scientific">Zasmidium cellare</name>
    <name type="common">Wine cellar mold</name>
    <name type="synonym">Racodium cellare</name>
    <dbReference type="NCBI Taxonomy" id="395010"/>
    <lineage>
        <taxon>Eukaryota</taxon>
        <taxon>Fungi</taxon>
        <taxon>Dikarya</taxon>
        <taxon>Ascomycota</taxon>
        <taxon>Pezizomycotina</taxon>
        <taxon>Dothideomycetes</taxon>
        <taxon>Dothideomycetidae</taxon>
        <taxon>Mycosphaerellales</taxon>
        <taxon>Mycosphaerellaceae</taxon>
        <taxon>Zasmidium</taxon>
    </lineage>
</organism>
<proteinExistence type="predicted"/>
<accession>A0ABR0EHQ9</accession>
<gene>
    <name evidence="1" type="ORF">PRZ48_006841</name>
</gene>
<keyword evidence="2" id="KW-1185">Reference proteome</keyword>
<reference evidence="1 2" key="1">
    <citation type="journal article" date="2023" name="G3 (Bethesda)">
        <title>A chromosome-level genome assembly of Zasmidium syzygii isolated from banana leaves.</title>
        <authorList>
            <person name="van Westerhoven A.C."/>
            <person name="Mehrabi R."/>
            <person name="Talebi R."/>
            <person name="Steentjes M.B.F."/>
            <person name="Corcolon B."/>
            <person name="Chong P.A."/>
            <person name="Kema G.H.J."/>
            <person name="Seidl M.F."/>
        </authorList>
    </citation>
    <scope>NUCLEOTIDE SEQUENCE [LARGE SCALE GENOMIC DNA]</scope>
    <source>
        <strain evidence="1 2">P124</strain>
    </source>
</reference>